<proteinExistence type="predicted"/>
<accession>A0A197JEV0</accession>
<name>A0A197JEV0_9FUNG</name>
<evidence type="ECO:0000313" key="1">
    <source>
        <dbReference type="EMBL" id="OAQ23021.1"/>
    </source>
</evidence>
<dbReference type="GO" id="GO:0003676">
    <property type="term" value="F:nucleic acid binding"/>
    <property type="evidence" value="ECO:0007669"/>
    <property type="project" value="InterPro"/>
</dbReference>
<dbReference type="Gene3D" id="3.30.420.10">
    <property type="entry name" value="Ribonuclease H-like superfamily/Ribonuclease H"/>
    <property type="match status" value="1"/>
</dbReference>
<gene>
    <name evidence="1" type="ORF">K457DRAFT_42122</name>
</gene>
<dbReference type="STRING" id="1314771.A0A197JEV0"/>
<dbReference type="InterPro" id="IPR036397">
    <property type="entry name" value="RNaseH_sf"/>
</dbReference>
<protein>
    <recommendedName>
        <fullName evidence="3">Chromo domain-containing protein</fullName>
    </recommendedName>
</protein>
<dbReference type="AlphaFoldDB" id="A0A197JEV0"/>
<evidence type="ECO:0008006" key="3">
    <source>
        <dbReference type="Google" id="ProtNLM"/>
    </source>
</evidence>
<organism evidence="1 2">
    <name type="scientific">Linnemannia elongata AG-77</name>
    <dbReference type="NCBI Taxonomy" id="1314771"/>
    <lineage>
        <taxon>Eukaryota</taxon>
        <taxon>Fungi</taxon>
        <taxon>Fungi incertae sedis</taxon>
        <taxon>Mucoromycota</taxon>
        <taxon>Mortierellomycotina</taxon>
        <taxon>Mortierellomycetes</taxon>
        <taxon>Mortierellales</taxon>
        <taxon>Mortierellaceae</taxon>
        <taxon>Linnemannia</taxon>
    </lineage>
</organism>
<sequence>MLSKYVGSHRHGWDQYLHQSLFACRVHILHRTKISPFKIVYGIEPHLPQDPVRPFLFDFQDPEDIREHHKKRFDEIDALREKHLQSQRAAANAMVSHHENRHTVDDAKFSVGAYVLVRIFGRQKFEPHWYGPLQVVRATPLSTYQLMWGDGELKKALVHQDRL</sequence>
<dbReference type="EMBL" id="KV442133">
    <property type="protein sequence ID" value="OAQ23021.1"/>
    <property type="molecule type" value="Genomic_DNA"/>
</dbReference>
<dbReference type="Proteomes" id="UP000078512">
    <property type="component" value="Unassembled WGS sequence"/>
</dbReference>
<dbReference type="OrthoDB" id="413122at2759"/>
<feature type="non-terminal residue" evidence="1">
    <location>
        <position position="163"/>
    </location>
</feature>
<reference evidence="1 2" key="1">
    <citation type="submission" date="2016-05" db="EMBL/GenBank/DDBJ databases">
        <title>Genome sequencing reveals origins of a unique bacterial endosymbiosis in the earliest lineages of terrestrial Fungi.</title>
        <authorList>
            <consortium name="DOE Joint Genome Institute"/>
            <person name="Uehling J."/>
            <person name="Gryganskyi A."/>
            <person name="Hameed K."/>
            <person name="Tschaplinski T."/>
            <person name="Misztal P."/>
            <person name="Wu S."/>
            <person name="Desiro A."/>
            <person name="Vande Pol N."/>
            <person name="Du Z.-Y."/>
            <person name="Zienkiewicz A."/>
            <person name="Zienkiewicz K."/>
            <person name="Morin E."/>
            <person name="Tisserant E."/>
            <person name="Splivallo R."/>
            <person name="Hainaut M."/>
            <person name="Henrissat B."/>
            <person name="Ohm R."/>
            <person name="Kuo A."/>
            <person name="Yan J."/>
            <person name="Lipzen A."/>
            <person name="Nolan M."/>
            <person name="Labutti K."/>
            <person name="Barry K."/>
            <person name="Goldstein A."/>
            <person name="Labbe J."/>
            <person name="Schadt C."/>
            <person name="Tuskan G."/>
            <person name="Grigoriev I."/>
            <person name="Martin F."/>
            <person name="Vilgalys R."/>
            <person name="Bonito G."/>
        </authorList>
    </citation>
    <scope>NUCLEOTIDE SEQUENCE [LARGE SCALE GENOMIC DNA]</scope>
    <source>
        <strain evidence="1 2">AG-77</strain>
    </source>
</reference>
<keyword evidence="2" id="KW-1185">Reference proteome</keyword>
<evidence type="ECO:0000313" key="2">
    <source>
        <dbReference type="Proteomes" id="UP000078512"/>
    </source>
</evidence>